<evidence type="ECO:0000313" key="1">
    <source>
        <dbReference type="Proteomes" id="UP000887578"/>
    </source>
</evidence>
<dbReference type="InterPro" id="IPR038765">
    <property type="entry name" value="Papain-like_cys_pep_sf"/>
</dbReference>
<dbReference type="WBParaSite" id="PDA_v2.g16632.t1">
    <property type="protein sequence ID" value="PDA_v2.g16632.t1"/>
    <property type="gene ID" value="PDA_v2.g16632"/>
</dbReference>
<dbReference type="SUPFAM" id="SSF54001">
    <property type="entry name" value="Cysteine proteinases"/>
    <property type="match status" value="1"/>
</dbReference>
<reference evidence="2" key="1">
    <citation type="submission" date="2022-11" db="UniProtKB">
        <authorList>
            <consortium name="WormBaseParasite"/>
        </authorList>
    </citation>
    <scope>IDENTIFICATION</scope>
</reference>
<sequence length="197" mass="23326">MFNREVPVHDFGWVKSAYTALRCQNGTLNGTEDDFRRCVMGNKDSLKIMAPVYYNFPMPRLDLQDEYREHFVLALFVQDPLPRAFYFDPAHQEPDQNAAYNHLKDCVEQYWDVTFIQMPQEVSNEFIDIQERNDYCGYHVMHLGRHTFMNGMPFIDPAFNIDLKKLEIDNQLKAYQAQRKAVRDEECEETIDRLTNP</sequence>
<accession>A0A914PFW9</accession>
<dbReference type="AlphaFoldDB" id="A0A914PFW9"/>
<dbReference type="Proteomes" id="UP000887578">
    <property type="component" value="Unplaced"/>
</dbReference>
<name>A0A914PFW9_9BILA</name>
<proteinExistence type="predicted"/>
<evidence type="ECO:0000313" key="2">
    <source>
        <dbReference type="WBParaSite" id="PDA_v2.g16632.t1"/>
    </source>
</evidence>
<organism evidence="1 2">
    <name type="scientific">Panagrolaimus davidi</name>
    <dbReference type="NCBI Taxonomy" id="227884"/>
    <lineage>
        <taxon>Eukaryota</taxon>
        <taxon>Metazoa</taxon>
        <taxon>Ecdysozoa</taxon>
        <taxon>Nematoda</taxon>
        <taxon>Chromadorea</taxon>
        <taxon>Rhabditida</taxon>
        <taxon>Tylenchina</taxon>
        <taxon>Panagrolaimomorpha</taxon>
        <taxon>Panagrolaimoidea</taxon>
        <taxon>Panagrolaimidae</taxon>
        <taxon>Panagrolaimus</taxon>
    </lineage>
</organism>
<keyword evidence="1" id="KW-1185">Reference proteome</keyword>
<protein>
    <submittedName>
        <fullName evidence="2">Uncharacterized protein</fullName>
    </submittedName>
</protein>